<organism evidence="1 2">
    <name type="scientific">Bionectria ochroleuca</name>
    <name type="common">Gliocladium roseum</name>
    <dbReference type="NCBI Taxonomy" id="29856"/>
    <lineage>
        <taxon>Eukaryota</taxon>
        <taxon>Fungi</taxon>
        <taxon>Dikarya</taxon>
        <taxon>Ascomycota</taxon>
        <taxon>Pezizomycotina</taxon>
        <taxon>Sordariomycetes</taxon>
        <taxon>Hypocreomycetidae</taxon>
        <taxon>Hypocreales</taxon>
        <taxon>Bionectriaceae</taxon>
        <taxon>Clonostachys</taxon>
    </lineage>
</organism>
<proteinExistence type="predicted"/>
<evidence type="ECO:0000313" key="1">
    <source>
        <dbReference type="EMBL" id="VUC25784.1"/>
    </source>
</evidence>
<evidence type="ECO:0000313" key="2">
    <source>
        <dbReference type="Proteomes" id="UP000766486"/>
    </source>
</evidence>
<protein>
    <submittedName>
        <fullName evidence="1">Uncharacterized protein</fullName>
    </submittedName>
</protein>
<dbReference type="Proteomes" id="UP000766486">
    <property type="component" value="Unassembled WGS sequence"/>
</dbReference>
<reference evidence="1 2" key="1">
    <citation type="submission" date="2019-06" db="EMBL/GenBank/DDBJ databases">
        <authorList>
            <person name="Broberg M."/>
        </authorList>
    </citation>
    <scope>NUCLEOTIDE SEQUENCE [LARGE SCALE GENOMIC DNA]</scope>
</reference>
<keyword evidence="2" id="KW-1185">Reference proteome</keyword>
<sequence>MSIAMNSKYISEGYCLIDLGEESYLTYTDEAGMRSFAKNGVRSQNVILDVAVKAEKRTVPQSSSYTPLTELRNRLDSDLIGSD</sequence>
<comment type="caution">
    <text evidence="1">The sequence shown here is derived from an EMBL/GenBank/DDBJ whole genome shotgun (WGS) entry which is preliminary data.</text>
</comment>
<dbReference type="EMBL" id="CABFNS010000740">
    <property type="protein sequence ID" value="VUC25784.1"/>
    <property type="molecule type" value="Genomic_DNA"/>
</dbReference>
<gene>
    <name evidence="1" type="ORF">CLO192961_LOCUS176164</name>
</gene>
<accession>A0ABY6U3Z5</accession>
<name>A0ABY6U3Z5_BIOOC</name>